<comment type="similarity">
    <text evidence="2 8">Belongs to the nitroreductase family.</text>
</comment>
<keyword evidence="4 8" id="KW-0288">FMN</keyword>
<evidence type="ECO:0000259" key="9">
    <source>
        <dbReference type="Pfam" id="PF00881"/>
    </source>
</evidence>
<dbReference type="Proteomes" id="UP001589776">
    <property type="component" value="Unassembled WGS sequence"/>
</dbReference>
<dbReference type="PIRSF" id="PIRSF000232">
    <property type="entry name" value="YdjA"/>
    <property type="match status" value="1"/>
</dbReference>
<comment type="caution">
    <text evidence="10">The sequence shown here is derived from an EMBL/GenBank/DDBJ whole genome shotgun (WGS) entry which is preliminary data.</text>
</comment>
<dbReference type="Pfam" id="PF00881">
    <property type="entry name" value="Nitroreductase"/>
    <property type="match status" value="1"/>
</dbReference>
<dbReference type="PANTHER" id="PTHR43821">
    <property type="entry name" value="NAD(P)H NITROREDUCTASE YDJA-RELATED"/>
    <property type="match status" value="1"/>
</dbReference>
<dbReference type="RefSeq" id="WP_377472452.1">
    <property type="nucleotide sequence ID" value="NZ_JBHLWN010000078.1"/>
</dbReference>
<protein>
    <recommendedName>
        <fullName evidence="8">Putative NAD(P)H nitroreductase</fullName>
        <ecNumber evidence="8">1.-.-.-</ecNumber>
    </recommendedName>
</protein>
<organism evidence="10 11">
    <name type="scientific">Paenibacillus chartarius</name>
    <dbReference type="NCBI Taxonomy" id="747481"/>
    <lineage>
        <taxon>Bacteria</taxon>
        <taxon>Bacillati</taxon>
        <taxon>Bacillota</taxon>
        <taxon>Bacilli</taxon>
        <taxon>Bacillales</taxon>
        <taxon>Paenibacillaceae</taxon>
        <taxon>Paenibacillus</taxon>
    </lineage>
</organism>
<accession>A0ABV6DQS7</accession>
<dbReference type="Gene3D" id="3.40.109.10">
    <property type="entry name" value="NADH Oxidase"/>
    <property type="match status" value="1"/>
</dbReference>
<dbReference type="SUPFAM" id="SSF55469">
    <property type="entry name" value="FMN-dependent nitroreductase-like"/>
    <property type="match status" value="1"/>
</dbReference>
<keyword evidence="11" id="KW-1185">Reference proteome</keyword>
<evidence type="ECO:0000256" key="2">
    <source>
        <dbReference type="ARBA" id="ARBA00007118"/>
    </source>
</evidence>
<evidence type="ECO:0000256" key="4">
    <source>
        <dbReference type="ARBA" id="ARBA00022643"/>
    </source>
</evidence>
<dbReference type="InterPro" id="IPR029479">
    <property type="entry name" value="Nitroreductase"/>
</dbReference>
<evidence type="ECO:0000256" key="8">
    <source>
        <dbReference type="PIRNR" id="PIRNR000232"/>
    </source>
</evidence>
<sequence>MELAQLIRDRRSVHRFEDKEVPVELALELLDTAVWVPNHRMTQPWRFIISHDEGKRRMAEAVRYMKEIREPDPSKRQETGQKFYDKIMAVPMIITVIMQENTNLLVREEDYASASCIIHNFSLLAWERGIGLVWETYPWLLEAHFRETMDIRPGEKVLGNLHVGYPKQIPAAQPRIPAADRVTMYGS</sequence>
<evidence type="ECO:0000313" key="11">
    <source>
        <dbReference type="Proteomes" id="UP001589776"/>
    </source>
</evidence>
<evidence type="ECO:0000256" key="5">
    <source>
        <dbReference type="ARBA" id="ARBA00022857"/>
    </source>
</evidence>
<name>A0ABV6DQS7_9BACL</name>
<keyword evidence="3 8" id="KW-0285">Flavoprotein</keyword>
<proteinExistence type="inferred from homology"/>
<evidence type="ECO:0000256" key="7">
    <source>
        <dbReference type="ARBA" id="ARBA00023027"/>
    </source>
</evidence>
<evidence type="ECO:0000256" key="1">
    <source>
        <dbReference type="ARBA" id="ARBA00001917"/>
    </source>
</evidence>
<comment type="cofactor">
    <cofactor evidence="1 8">
        <name>FMN</name>
        <dbReference type="ChEBI" id="CHEBI:58210"/>
    </cofactor>
</comment>
<gene>
    <name evidence="10" type="ORF">ACFFK0_21630</name>
</gene>
<feature type="domain" description="Nitroreductase" evidence="9">
    <location>
        <begin position="7"/>
        <end position="165"/>
    </location>
</feature>
<dbReference type="CDD" id="cd02135">
    <property type="entry name" value="YdjA-like"/>
    <property type="match status" value="1"/>
</dbReference>
<dbReference type="EC" id="1.-.-.-" evidence="8"/>
<keyword evidence="5 8" id="KW-0521">NADP</keyword>
<keyword evidence="7 8" id="KW-0520">NAD</keyword>
<dbReference type="InterPro" id="IPR000415">
    <property type="entry name" value="Nitroreductase-like"/>
</dbReference>
<keyword evidence="6 8" id="KW-0560">Oxidoreductase</keyword>
<dbReference type="PANTHER" id="PTHR43821:SF1">
    <property type="entry name" value="NAD(P)H NITROREDUCTASE YDJA-RELATED"/>
    <property type="match status" value="1"/>
</dbReference>
<dbReference type="EMBL" id="JBHLWN010000078">
    <property type="protein sequence ID" value="MFC0215000.1"/>
    <property type="molecule type" value="Genomic_DNA"/>
</dbReference>
<reference evidence="10 11" key="1">
    <citation type="submission" date="2024-09" db="EMBL/GenBank/DDBJ databases">
        <authorList>
            <person name="Sun Q."/>
            <person name="Mori K."/>
        </authorList>
    </citation>
    <scope>NUCLEOTIDE SEQUENCE [LARGE SCALE GENOMIC DNA]</scope>
    <source>
        <strain evidence="10 11">CCM 7759</strain>
    </source>
</reference>
<evidence type="ECO:0000256" key="6">
    <source>
        <dbReference type="ARBA" id="ARBA00023002"/>
    </source>
</evidence>
<dbReference type="InterPro" id="IPR052530">
    <property type="entry name" value="NAD(P)H_nitroreductase"/>
</dbReference>
<evidence type="ECO:0000256" key="3">
    <source>
        <dbReference type="ARBA" id="ARBA00022630"/>
    </source>
</evidence>
<evidence type="ECO:0000313" key="10">
    <source>
        <dbReference type="EMBL" id="MFC0215000.1"/>
    </source>
</evidence>
<dbReference type="InterPro" id="IPR026021">
    <property type="entry name" value="YdjA-like"/>
</dbReference>